<proteinExistence type="predicted"/>
<dbReference type="AlphaFoldDB" id="A0A6N6RK99"/>
<name>A0A6N6RK99_9FLAO</name>
<evidence type="ECO:0000313" key="3">
    <source>
        <dbReference type="Proteomes" id="UP000468650"/>
    </source>
</evidence>
<dbReference type="PANTHER" id="PTHR12117:SF0">
    <property type="entry name" value="PROLYL 3-HYDROXYLASE OGFOD1"/>
    <property type="match status" value="1"/>
</dbReference>
<dbReference type="Gene3D" id="2.60.120.620">
    <property type="entry name" value="q2cbj1_9rhob like domain"/>
    <property type="match status" value="1"/>
</dbReference>
<dbReference type="Proteomes" id="UP000468650">
    <property type="component" value="Unassembled WGS sequence"/>
</dbReference>
<dbReference type="RefSeq" id="WP_151667614.1">
    <property type="nucleotide sequence ID" value="NZ_WBVO01000007.1"/>
</dbReference>
<accession>A0A6N6RK99</accession>
<evidence type="ECO:0000313" key="2">
    <source>
        <dbReference type="EMBL" id="KAB2809791.1"/>
    </source>
</evidence>
<feature type="domain" description="Prolyl 4-hydroxylase alpha subunit Fe(2+) 2OG dioxygenase" evidence="1">
    <location>
        <begin position="121"/>
        <end position="219"/>
    </location>
</feature>
<dbReference type="InterPro" id="IPR051842">
    <property type="entry name" value="uS12_prolyl_hydroxylase"/>
</dbReference>
<dbReference type="PANTHER" id="PTHR12117">
    <property type="entry name" value="HISTONE ACETYLTRANSFERASE COMPLEX"/>
    <property type="match status" value="1"/>
</dbReference>
<keyword evidence="3" id="KW-1185">Reference proteome</keyword>
<organism evidence="2 3">
    <name type="scientific">Phaeocystidibacter luteus</name>
    <dbReference type="NCBI Taxonomy" id="911197"/>
    <lineage>
        <taxon>Bacteria</taxon>
        <taxon>Pseudomonadati</taxon>
        <taxon>Bacteroidota</taxon>
        <taxon>Flavobacteriia</taxon>
        <taxon>Flavobacteriales</taxon>
        <taxon>Phaeocystidibacteraceae</taxon>
        <taxon>Phaeocystidibacter</taxon>
    </lineage>
</organism>
<sequence>MEATIDTMKHINPKYTSEEARTELRKQFDAGHPCRHLVLDNFFDQAAADQMFASFPPLESLNVKRKSLNENKSEDYHFERWDPIFGEVRDTVQSDEFAKYMSQITGIEGLKTTPDSLGSGVHQGGQGSYVDVHIDVNYNPETNLWRRINLLVYLNKEWKDEYGGHLELWDKEMKNCEQRVAPWHNRAVIFYTDENSPHGYSKIDIPEGESRKSFYTYFYTEVGEGFRYSDSRFVSRPDDNVVRKTATSVKEAIKINAKRVLKLLGVKSLDFQDKNKY</sequence>
<reference evidence="2 3" key="1">
    <citation type="submission" date="2019-09" db="EMBL/GenBank/DDBJ databases">
        <title>Genomes of family Cryomorphaceae.</title>
        <authorList>
            <person name="Bowman J.P."/>
        </authorList>
    </citation>
    <scope>NUCLEOTIDE SEQUENCE [LARGE SCALE GENOMIC DNA]</scope>
    <source>
        <strain evidence="2 3">LMG 25704</strain>
    </source>
</reference>
<gene>
    <name evidence="2" type="ORF">F8C67_09550</name>
</gene>
<protein>
    <submittedName>
        <fullName evidence="2">2OG-Fe(II) oxygenase</fullName>
    </submittedName>
</protein>
<dbReference type="InterPro" id="IPR044862">
    <property type="entry name" value="Pro_4_hyd_alph_FE2OG_OXY"/>
</dbReference>
<dbReference type="OrthoDB" id="9783171at2"/>
<dbReference type="EMBL" id="WBVO01000007">
    <property type="protein sequence ID" value="KAB2809791.1"/>
    <property type="molecule type" value="Genomic_DNA"/>
</dbReference>
<comment type="caution">
    <text evidence="2">The sequence shown here is derived from an EMBL/GenBank/DDBJ whole genome shotgun (WGS) entry which is preliminary data.</text>
</comment>
<evidence type="ECO:0000259" key="1">
    <source>
        <dbReference type="Pfam" id="PF13640"/>
    </source>
</evidence>
<dbReference type="Pfam" id="PF13640">
    <property type="entry name" value="2OG-FeII_Oxy_3"/>
    <property type="match status" value="1"/>
</dbReference>